<comment type="caution">
    <text evidence="6">The sequence shown here is derived from an EMBL/GenBank/DDBJ whole genome shotgun (WGS) entry which is preliminary data.</text>
</comment>
<dbReference type="InterPro" id="IPR013083">
    <property type="entry name" value="Znf_RING/FYVE/PHD"/>
</dbReference>
<feature type="transmembrane region" description="Helical" evidence="4">
    <location>
        <begin position="47"/>
        <end position="67"/>
    </location>
</feature>
<gene>
    <name evidence="7" type="ORF">OTI717_LOCUS6355</name>
    <name evidence="6" type="ORF">RFH988_LOCUS16061</name>
</gene>
<dbReference type="EMBL" id="CAJNOO010000806">
    <property type="protein sequence ID" value="CAF1037908.1"/>
    <property type="molecule type" value="Genomic_DNA"/>
</dbReference>
<dbReference type="Proteomes" id="UP000663882">
    <property type="component" value="Unassembled WGS sequence"/>
</dbReference>
<dbReference type="Proteomes" id="UP000663823">
    <property type="component" value="Unassembled WGS sequence"/>
</dbReference>
<dbReference type="GO" id="GO:0008270">
    <property type="term" value="F:zinc ion binding"/>
    <property type="evidence" value="ECO:0007669"/>
    <property type="project" value="UniProtKB-KW"/>
</dbReference>
<evidence type="ECO:0000313" key="7">
    <source>
        <dbReference type="EMBL" id="CAF3591997.1"/>
    </source>
</evidence>
<sequence>MVLRRSQNTSCNIISHTPSVIALLERIQQSHVLCEQKEKLYHLKYKCIFLLLLIPILCFLKCHTRIYNAWVGPFHLNLDSFIEHWKIYSGDLEIERSFLVGLFSFDKEYLQIELGENQIDNDTYNMYFVYFRHPMYNQLLYTFNPIKESSITNLSKKLFVKLPTYLTSHFHKRLPYRFEQFNSNTLKCIIRQLDISSEVDNIKLMKSMHIKIIEEIYDRNATEFNMKVINQCGILLGYLYDCQNEIVFSPSSNQRYKFSDFVAAFDASSSYSPYMSYLFGGLFYELEQLRQRQEAIRTREEQRRYRLALFIEEEERIQRLNQEFDFEQIWNRVPSASPHFIANFRLEDPKIVNSQLCETNCSICLETLQPDEHYSQWPCPAQHVFHYNCMLNVLRRQNSCPLCRHLVEAAPLPSLDVVWRNFLFRVASRVAN</sequence>
<evidence type="ECO:0000313" key="8">
    <source>
        <dbReference type="Proteomes" id="UP000663882"/>
    </source>
</evidence>
<accession>A0A814JHV6</accession>
<dbReference type="SUPFAM" id="SSF57850">
    <property type="entry name" value="RING/U-box"/>
    <property type="match status" value="1"/>
</dbReference>
<reference evidence="6" key="1">
    <citation type="submission" date="2021-02" db="EMBL/GenBank/DDBJ databases">
        <authorList>
            <person name="Nowell W R."/>
        </authorList>
    </citation>
    <scope>NUCLEOTIDE SEQUENCE</scope>
</reference>
<organism evidence="6 8">
    <name type="scientific">Rotaria sordida</name>
    <dbReference type="NCBI Taxonomy" id="392033"/>
    <lineage>
        <taxon>Eukaryota</taxon>
        <taxon>Metazoa</taxon>
        <taxon>Spiralia</taxon>
        <taxon>Gnathifera</taxon>
        <taxon>Rotifera</taxon>
        <taxon>Eurotatoria</taxon>
        <taxon>Bdelloidea</taxon>
        <taxon>Philodinida</taxon>
        <taxon>Philodinidae</taxon>
        <taxon>Rotaria</taxon>
    </lineage>
</organism>
<evidence type="ECO:0000259" key="5">
    <source>
        <dbReference type="PROSITE" id="PS50089"/>
    </source>
</evidence>
<keyword evidence="1 3" id="KW-0863">Zinc-finger</keyword>
<protein>
    <recommendedName>
        <fullName evidence="5">RING-type domain-containing protein</fullName>
    </recommendedName>
</protein>
<evidence type="ECO:0000256" key="3">
    <source>
        <dbReference type="PROSITE-ProRule" id="PRU00175"/>
    </source>
</evidence>
<dbReference type="InterPro" id="IPR051826">
    <property type="entry name" value="E3_ubiquitin-ligase_domain"/>
</dbReference>
<dbReference type="Gene3D" id="3.30.40.10">
    <property type="entry name" value="Zinc/RING finger domain, C3HC4 (zinc finger)"/>
    <property type="match status" value="1"/>
</dbReference>
<name>A0A814JHV6_9BILA</name>
<dbReference type="InterPro" id="IPR001841">
    <property type="entry name" value="Znf_RING"/>
</dbReference>
<dbReference type="GO" id="GO:0006511">
    <property type="term" value="P:ubiquitin-dependent protein catabolic process"/>
    <property type="evidence" value="ECO:0007669"/>
    <property type="project" value="TreeGrafter"/>
</dbReference>
<dbReference type="OrthoDB" id="7927823at2759"/>
<dbReference type="GO" id="GO:0061630">
    <property type="term" value="F:ubiquitin protein ligase activity"/>
    <property type="evidence" value="ECO:0007669"/>
    <property type="project" value="TreeGrafter"/>
</dbReference>
<dbReference type="PROSITE" id="PS50089">
    <property type="entry name" value="ZF_RING_2"/>
    <property type="match status" value="1"/>
</dbReference>
<dbReference type="PANTHER" id="PTHR22765:SF434">
    <property type="entry name" value="GB|AAD18119.1-RELATED"/>
    <property type="match status" value="1"/>
</dbReference>
<evidence type="ECO:0000256" key="2">
    <source>
        <dbReference type="ARBA" id="ARBA00022833"/>
    </source>
</evidence>
<evidence type="ECO:0000313" key="6">
    <source>
        <dbReference type="EMBL" id="CAF1037908.1"/>
    </source>
</evidence>
<keyword evidence="1 3" id="KW-0479">Metal-binding</keyword>
<dbReference type="Pfam" id="PF13639">
    <property type="entry name" value="zf-RING_2"/>
    <property type="match status" value="1"/>
</dbReference>
<evidence type="ECO:0000256" key="1">
    <source>
        <dbReference type="ARBA" id="ARBA00022771"/>
    </source>
</evidence>
<dbReference type="AlphaFoldDB" id="A0A814JHV6"/>
<proteinExistence type="predicted"/>
<dbReference type="PANTHER" id="PTHR22765">
    <property type="entry name" value="RING FINGER AND PROTEASE ASSOCIATED DOMAIN-CONTAINING"/>
    <property type="match status" value="1"/>
</dbReference>
<keyword evidence="4" id="KW-0472">Membrane</keyword>
<dbReference type="EMBL" id="CAJOAX010000441">
    <property type="protein sequence ID" value="CAF3591997.1"/>
    <property type="molecule type" value="Genomic_DNA"/>
</dbReference>
<feature type="domain" description="RING-type" evidence="5">
    <location>
        <begin position="361"/>
        <end position="404"/>
    </location>
</feature>
<keyword evidence="4" id="KW-1133">Transmembrane helix</keyword>
<keyword evidence="2" id="KW-0862">Zinc</keyword>
<keyword evidence="4" id="KW-0812">Transmembrane</keyword>
<evidence type="ECO:0000256" key="4">
    <source>
        <dbReference type="SAM" id="Phobius"/>
    </source>
</evidence>